<name>A0A246WQG9_9BURK</name>
<dbReference type="RefSeq" id="WP_088751666.1">
    <property type="nucleotide sequence ID" value="NZ_NJGU01000007.1"/>
</dbReference>
<evidence type="ECO:0000256" key="1">
    <source>
        <dbReference type="SAM" id="MobiDB-lite"/>
    </source>
</evidence>
<dbReference type="SUPFAM" id="SSF47413">
    <property type="entry name" value="lambda repressor-like DNA-binding domains"/>
    <property type="match status" value="1"/>
</dbReference>
<feature type="compositionally biased region" description="Low complexity" evidence="1">
    <location>
        <begin position="244"/>
        <end position="259"/>
    </location>
</feature>
<feature type="domain" description="HTH cro/C1-type" evidence="2">
    <location>
        <begin position="11"/>
        <end position="64"/>
    </location>
</feature>
<dbReference type="InterPro" id="IPR001387">
    <property type="entry name" value="Cro/C1-type_HTH"/>
</dbReference>
<organism evidence="3 4">
    <name type="scientific">Herbaspirillum robiniae</name>
    <dbReference type="NCBI Taxonomy" id="2014887"/>
    <lineage>
        <taxon>Bacteria</taxon>
        <taxon>Pseudomonadati</taxon>
        <taxon>Pseudomonadota</taxon>
        <taxon>Betaproteobacteria</taxon>
        <taxon>Burkholderiales</taxon>
        <taxon>Oxalobacteraceae</taxon>
        <taxon>Herbaspirillum</taxon>
    </lineage>
</organism>
<reference evidence="3 4" key="1">
    <citation type="submission" date="2017-06" db="EMBL/GenBank/DDBJ databases">
        <title>Herbaspirillum phytohormonus sp. nov., isolated from the root nodule of Robinia pseudoacacia in lead-zinc mine.</title>
        <authorList>
            <person name="Fan M."/>
            <person name="Lin Y."/>
        </authorList>
    </citation>
    <scope>NUCLEOTIDE SEQUENCE [LARGE SCALE GENOMIC DNA]</scope>
    <source>
        <strain evidence="3 4">HZ10</strain>
    </source>
</reference>
<dbReference type="AlphaFoldDB" id="A0A246WQG9"/>
<dbReference type="EMBL" id="NJGU01000007">
    <property type="protein sequence ID" value="OWY28600.1"/>
    <property type="molecule type" value="Genomic_DNA"/>
</dbReference>
<evidence type="ECO:0000313" key="4">
    <source>
        <dbReference type="Proteomes" id="UP000197596"/>
    </source>
</evidence>
<protein>
    <submittedName>
        <fullName evidence="3">Transcriptional regulator</fullName>
    </submittedName>
</protein>
<sequence>MAQAESLVNALKNVLKARGITYAQLSKGLSLSEASIKRVFAERSFTLERLDQICTFLGMQISDLARMISSEEPVPTRLTVEQEKKLVADPLLLLVAVHALHQWSLEEMVQTFAISEHECIVQLARLDKLGILDLMPNNRIRVRVSPDFTWLPGGPIQQYFRDQLRNDFFNSHFDRPGEKMIMVSGTLSDDSNAAIQRAMNRLSAEFLAAHHQDLALPLVQRNGSAMILALRPWMPEQFKKLRKNPNAGPNADPAPAATAGIQPPK</sequence>
<dbReference type="Pfam" id="PF13443">
    <property type="entry name" value="HTH_26"/>
    <property type="match status" value="1"/>
</dbReference>
<dbReference type="PROSITE" id="PS50943">
    <property type="entry name" value="HTH_CROC1"/>
    <property type="match status" value="1"/>
</dbReference>
<evidence type="ECO:0000313" key="3">
    <source>
        <dbReference type="EMBL" id="OWY28600.1"/>
    </source>
</evidence>
<comment type="caution">
    <text evidence="3">The sequence shown here is derived from an EMBL/GenBank/DDBJ whole genome shotgun (WGS) entry which is preliminary data.</text>
</comment>
<dbReference type="Gene3D" id="1.10.260.40">
    <property type="entry name" value="lambda repressor-like DNA-binding domains"/>
    <property type="match status" value="1"/>
</dbReference>
<feature type="region of interest" description="Disordered" evidence="1">
    <location>
        <begin position="240"/>
        <end position="265"/>
    </location>
</feature>
<dbReference type="SMART" id="SM00530">
    <property type="entry name" value="HTH_XRE"/>
    <property type="match status" value="1"/>
</dbReference>
<proteinExistence type="predicted"/>
<accession>A0A246WQG9</accession>
<dbReference type="InterPro" id="IPR010982">
    <property type="entry name" value="Lambda_DNA-bd_dom_sf"/>
</dbReference>
<evidence type="ECO:0000259" key="2">
    <source>
        <dbReference type="PROSITE" id="PS50943"/>
    </source>
</evidence>
<gene>
    <name evidence="3" type="ORF">CEJ42_14335</name>
</gene>
<dbReference type="Proteomes" id="UP000197596">
    <property type="component" value="Unassembled WGS sequence"/>
</dbReference>
<dbReference type="GO" id="GO:0003677">
    <property type="term" value="F:DNA binding"/>
    <property type="evidence" value="ECO:0007669"/>
    <property type="project" value="InterPro"/>
</dbReference>